<reference evidence="4" key="1">
    <citation type="submission" date="2021-03" db="EMBL/GenBank/DDBJ databases">
        <title>Genomic Encyclopedia of Type Strains, Phase IV (KMG-IV): sequencing the most valuable type-strain genomes for metagenomic binning, comparative biology and taxonomic classification.</title>
        <authorList>
            <person name="Goeker M."/>
        </authorList>
    </citation>
    <scope>NUCLEOTIDE SEQUENCE</scope>
    <source>
        <strain evidence="4">DSM 23564</strain>
    </source>
</reference>
<dbReference type="OrthoDB" id="70912at2157"/>
<dbReference type="AlphaFoldDB" id="A0A8T4GE31"/>
<proteinExistence type="predicted"/>
<dbReference type="Gene3D" id="1.10.10.10">
    <property type="entry name" value="Winged helix-like DNA-binding domain superfamily/Winged helix DNA-binding domain"/>
    <property type="match status" value="1"/>
</dbReference>
<dbReference type="PROSITE" id="PS51866">
    <property type="entry name" value="MOP"/>
    <property type="match status" value="1"/>
</dbReference>
<name>A0A8T4GE31_9EURY</name>
<dbReference type="InterPro" id="IPR036388">
    <property type="entry name" value="WH-like_DNA-bd_sf"/>
</dbReference>
<keyword evidence="5" id="KW-1185">Reference proteome</keyword>
<evidence type="ECO:0000256" key="1">
    <source>
        <dbReference type="ARBA" id="ARBA00004202"/>
    </source>
</evidence>
<dbReference type="EMBL" id="JAGGKQ010000004">
    <property type="protein sequence ID" value="MBP1921910.1"/>
    <property type="molecule type" value="Genomic_DNA"/>
</dbReference>
<evidence type="ECO:0000259" key="3">
    <source>
        <dbReference type="PROSITE" id="PS51866"/>
    </source>
</evidence>
<dbReference type="PANTHER" id="PTHR30432">
    <property type="entry name" value="TRANSCRIPTIONAL REGULATOR MODE"/>
    <property type="match status" value="1"/>
</dbReference>
<evidence type="ECO:0000256" key="2">
    <source>
        <dbReference type="ARBA" id="ARBA00022505"/>
    </source>
</evidence>
<comment type="subcellular location">
    <subcellularLocation>
        <location evidence="1">Cell membrane</location>
        <topology evidence="1">Peripheral membrane protein</topology>
    </subcellularLocation>
</comment>
<dbReference type="InterPro" id="IPR004606">
    <property type="entry name" value="Mop_domain"/>
</dbReference>
<dbReference type="RefSeq" id="WP_209483568.1">
    <property type="nucleotide sequence ID" value="NZ_JAGGKQ010000004.1"/>
</dbReference>
<dbReference type="GO" id="GO:0005886">
    <property type="term" value="C:plasma membrane"/>
    <property type="evidence" value="ECO:0007669"/>
    <property type="project" value="UniProtKB-SubCell"/>
</dbReference>
<sequence length="239" mass="24972">MDEPSGHGRAALVREGVEFDERDVSLLRAIDETGSIAKASTDLGRSRARELSRIETLESAFGDLVERSRGGSGGGGSTLTDTARQLIHRYERLQTALSATAQVPETVLDGTVSSVSGELADVTTTVGTVRGLHHGVAPDDAVQIRIGADALTVLDPAADPEPGSTSARNRLPGAVSGIVRGETVCTVGIDIDGTTFRALVTAESADRLELVAGRDVVITWKATATRLVQIKNGRSGCEN</sequence>
<dbReference type="InterPro" id="IPR008995">
    <property type="entry name" value="Mo/tungstate-bd_C_term_dom"/>
</dbReference>
<dbReference type="SUPFAM" id="SSF46785">
    <property type="entry name" value="Winged helix' DNA-binding domain"/>
    <property type="match status" value="1"/>
</dbReference>
<dbReference type="Pfam" id="PF03459">
    <property type="entry name" value="TOBE"/>
    <property type="match status" value="1"/>
</dbReference>
<keyword evidence="2" id="KW-0500">Molybdenum</keyword>
<dbReference type="Proteomes" id="UP000823588">
    <property type="component" value="Unassembled WGS sequence"/>
</dbReference>
<organism evidence="4 5">
    <name type="scientific">Halorubrum alkaliphilum</name>
    <dbReference type="NCBI Taxonomy" id="261290"/>
    <lineage>
        <taxon>Archaea</taxon>
        <taxon>Methanobacteriati</taxon>
        <taxon>Methanobacteriota</taxon>
        <taxon>Stenosarchaea group</taxon>
        <taxon>Halobacteria</taxon>
        <taxon>Halobacteriales</taxon>
        <taxon>Haloferacaceae</taxon>
        <taxon>Halorubrum</taxon>
    </lineage>
</organism>
<evidence type="ECO:0000313" key="5">
    <source>
        <dbReference type="Proteomes" id="UP000823588"/>
    </source>
</evidence>
<dbReference type="InterPro" id="IPR051815">
    <property type="entry name" value="Molybdate_resp_trans_reg"/>
</dbReference>
<feature type="domain" description="Mop" evidence="3">
    <location>
        <begin position="164"/>
        <end position="229"/>
    </location>
</feature>
<dbReference type="GO" id="GO:0015689">
    <property type="term" value="P:molybdate ion transport"/>
    <property type="evidence" value="ECO:0007669"/>
    <property type="project" value="InterPro"/>
</dbReference>
<comment type="caution">
    <text evidence="4">The sequence shown here is derived from an EMBL/GenBank/DDBJ whole genome shotgun (WGS) entry which is preliminary data.</text>
</comment>
<dbReference type="PANTHER" id="PTHR30432:SF1">
    <property type="entry name" value="DNA-BINDING TRANSCRIPTIONAL DUAL REGULATOR MODE"/>
    <property type="match status" value="1"/>
</dbReference>
<dbReference type="InterPro" id="IPR036390">
    <property type="entry name" value="WH_DNA-bd_sf"/>
</dbReference>
<dbReference type="InterPro" id="IPR005116">
    <property type="entry name" value="Transp-assoc_OB_typ1"/>
</dbReference>
<gene>
    <name evidence="4" type="ORF">J2751_000907</name>
</gene>
<accession>A0A8T4GE31</accession>
<protein>
    <submittedName>
        <fullName evidence="4">Molybdate transport system regulatory protein</fullName>
    </submittedName>
</protein>
<evidence type="ECO:0000313" key="4">
    <source>
        <dbReference type="EMBL" id="MBP1921910.1"/>
    </source>
</evidence>
<dbReference type="Gene3D" id="2.40.50.100">
    <property type="match status" value="1"/>
</dbReference>
<dbReference type="SUPFAM" id="SSF50331">
    <property type="entry name" value="MOP-like"/>
    <property type="match status" value="1"/>
</dbReference>